<dbReference type="eggNOG" id="COG0389">
    <property type="taxonomic scope" value="Bacteria"/>
</dbReference>
<dbReference type="InterPro" id="IPR001126">
    <property type="entry name" value="UmuC"/>
</dbReference>
<evidence type="ECO:0000313" key="4">
    <source>
        <dbReference type="Proteomes" id="UP000005632"/>
    </source>
</evidence>
<dbReference type="SUPFAM" id="SSF56672">
    <property type="entry name" value="DNA/RNA polymerases"/>
    <property type="match status" value="1"/>
</dbReference>
<evidence type="ECO:0000259" key="2">
    <source>
        <dbReference type="PROSITE" id="PS50173"/>
    </source>
</evidence>
<comment type="similarity">
    <text evidence="1">Belongs to the DNA polymerase type-Y family.</text>
</comment>
<proteinExistence type="inferred from homology"/>
<dbReference type="STRING" id="158190.SpiGrapes_0245"/>
<sequence>MSSTHATIIHINVTDFAAAVAIAKQPSLSDTAFAIAREGSARRVIITPSPRAFKEGIRSGMPVAIAQRMLPSLQLIPPDAASNAKADAAINEIALRYSPTIQCDSGGHLYLDVEGTTRLFGPSVDCAVRIRNEVHERLCLEPAVAVAANKLVAKIGTRAIRPSGILQIRDGDEADFLFRQDISLLPGVGPSIRKLLLVAGIREIGQIASLDDMQAIAFLGKRGLALRDASRGVDFSPLDSKALGQRKIFRRVDFTEPVCELDAFRAAVITACEDAGLEMRIQRWGCSAVQISLAWSDGFSTEAMQRTKGQWVLDQELIPASWKAANQAMNRRVRIVAFTLSLRDLSPALREPDLFEPEGPTKEERLQSAVDETRSRFGPAILTHAAAVFHV</sequence>
<dbReference type="InterPro" id="IPR050116">
    <property type="entry name" value="DNA_polymerase-Y"/>
</dbReference>
<dbReference type="PROSITE" id="PS50173">
    <property type="entry name" value="UMUC"/>
    <property type="match status" value="1"/>
</dbReference>
<dbReference type="InterPro" id="IPR043502">
    <property type="entry name" value="DNA/RNA_pol_sf"/>
</dbReference>
<dbReference type="Gene3D" id="1.10.150.20">
    <property type="entry name" value="5' to 3' exonuclease, C-terminal subdomain"/>
    <property type="match status" value="1"/>
</dbReference>
<keyword evidence="4" id="KW-1185">Reference proteome</keyword>
<dbReference type="GO" id="GO:0005829">
    <property type="term" value="C:cytosol"/>
    <property type="evidence" value="ECO:0007669"/>
    <property type="project" value="TreeGrafter"/>
</dbReference>
<accession>G8QUD8</accession>
<dbReference type="GO" id="GO:0042276">
    <property type="term" value="P:error-prone translesion synthesis"/>
    <property type="evidence" value="ECO:0007669"/>
    <property type="project" value="TreeGrafter"/>
</dbReference>
<evidence type="ECO:0000313" key="3">
    <source>
        <dbReference type="EMBL" id="AEV28108.1"/>
    </source>
</evidence>
<dbReference type="Proteomes" id="UP000005632">
    <property type="component" value="Chromosome"/>
</dbReference>
<dbReference type="Pfam" id="PF00817">
    <property type="entry name" value="IMS"/>
    <property type="match status" value="1"/>
</dbReference>
<keyword evidence="3" id="KW-0808">Transferase</keyword>
<dbReference type="KEGG" id="sgp:SpiGrapes_0245"/>
<dbReference type="GO" id="GO:0003887">
    <property type="term" value="F:DNA-directed DNA polymerase activity"/>
    <property type="evidence" value="ECO:0007669"/>
    <property type="project" value="TreeGrafter"/>
</dbReference>
<feature type="domain" description="UmuC" evidence="2">
    <location>
        <begin position="8"/>
        <end position="189"/>
    </location>
</feature>
<dbReference type="RefSeq" id="WP_014268957.1">
    <property type="nucleotide sequence ID" value="NC_016633.1"/>
</dbReference>
<dbReference type="PANTHER" id="PTHR11076">
    <property type="entry name" value="DNA REPAIR POLYMERASE UMUC / TRANSFERASE FAMILY MEMBER"/>
    <property type="match status" value="1"/>
</dbReference>
<name>G8QUD8_SPHPG</name>
<organism evidence="3 4">
    <name type="scientific">Sphaerochaeta pleomorpha (strain ATCC BAA-1885 / DSM 22778 / Grapes)</name>
    <dbReference type="NCBI Taxonomy" id="158190"/>
    <lineage>
        <taxon>Bacteria</taxon>
        <taxon>Pseudomonadati</taxon>
        <taxon>Spirochaetota</taxon>
        <taxon>Spirochaetia</taxon>
        <taxon>Spirochaetales</taxon>
        <taxon>Sphaerochaetaceae</taxon>
        <taxon>Sphaerochaeta</taxon>
    </lineage>
</organism>
<dbReference type="Gene3D" id="3.40.1170.60">
    <property type="match status" value="1"/>
</dbReference>
<dbReference type="GO" id="GO:0009432">
    <property type="term" value="P:SOS response"/>
    <property type="evidence" value="ECO:0007669"/>
    <property type="project" value="TreeGrafter"/>
</dbReference>
<dbReference type="HOGENOM" id="CLU_012348_1_3_12"/>
<dbReference type="EMBL" id="CP003155">
    <property type="protein sequence ID" value="AEV28108.1"/>
    <property type="molecule type" value="Genomic_DNA"/>
</dbReference>
<dbReference type="OrthoDB" id="9808813at2"/>
<dbReference type="PANTHER" id="PTHR11076:SF33">
    <property type="entry name" value="DNA POLYMERASE KAPPA"/>
    <property type="match status" value="1"/>
</dbReference>
<dbReference type="GO" id="GO:0006281">
    <property type="term" value="P:DNA repair"/>
    <property type="evidence" value="ECO:0007669"/>
    <property type="project" value="InterPro"/>
</dbReference>
<gene>
    <name evidence="3" type="ordered locus">SpiGrapes_0245</name>
</gene>
<reference evidence="3 4" key="1">
    <citation type="submission" date="2011-11" db="EMBL/GenBank/DDBJ databases">
        <title>Complete sequence of Spirochaeta sp. grapes.</title>
        <authorList>
            <consortium name="US DOE Joint Genome Institute"/>
            <person name="Lucas S."/>
            <person name="Han J."/>
            <person name="Lapidus A."/>
            <person name="Cheng J.-F."/>
            <person name="Goodwin L."/>
            <person name="Pitluck S."/>
            <person name="Peters L."/>
            <person name="Ovchinnikova G."/>
            <person name="Munk A.C."/>
            <person name="Detter J.C."/>
            <person name="Han C."/>
            <person name="Tapia R."/>
            <person name="Land M."/>
            <person name="Hauser L."/>
            <person name="Kyrpides N."/>
            <person name="Ivanova N."/>
            <person name="Pagani I."/>
            <person name="Ritalahtilisa K."/>
            <person name="Loeffler F."/>
            <person name="Woyke T."/>
        </authorList>
    </citation>
    <scope>NUCLEOTIDE SEQUENCE [LARGE SCALE GENOMIC DNA]</scope>
    <source>
        <strain evidence="4">ATCC BAA-1885 / DSM 22778 / Grapes</strain>
    </source>
</reference>
<evidence type="ECO:0000256" key="1">
    <source>
        <dbReference type="ARBA" id="ARBA00010945"/>
    </source>
</evidence>
<protein>
    <submittedName>
        <fullName evidence="3">Nucleotidyltransferase/DNA polymerase involved in DNA repair</fullName>
    </submittedName>
</protein>
<dbReference type="InterPro" id="IPR043128">
    <property type="entry name" value="Rev_trsase/Diguanyl_cyclase"/>
</dbReference>
<dbReference type="Gene3D" id="3.30.70.270">
    <property type="match status" value="1"/>
</dbReference>
<dbReference type="AlphaFoldDB" id="G8QUD8"/>